<feature type="domain" description="Protein kinase" evidence="17">
    <location>
        <begin position="1797"/>
        <end position="2099"/>
    </location>
</feature>
<evidence type="ECO:0000256" key="12">
    <source>
        <dbReference type="ARBA" id="ARBA00047899"/>
    </source>
</evidence>
<dbReference type="PROSITE" id="PS00108">
    <property type="entry name" value="PROTEIN_KINASE_ST"/>
    <property type="match status" value="1"/>
</dbReference>
<dbReference type="InterPro" id="IPR011009">
    <property type="entry name" value="Kinase-like_dom_sf"/>
</dbReference>
<dbReference type="PROSITE" id="PS51424">
    <property type="entry name" value="ROC"/>
    <property type="match status" value="1"/>
</dbReference>
<dbReference type="InterPro" id="IPR008271">
    <property type="entry name" value="Ser/Thr_kinase_AS"/>
</dbReference>
<dbReference type="PANTHER" id="PTHR24198:SF169">
    <property type="entry name" value="NON-SPECIFIC SERINE_THREONINE PROTEIN KINASE"/>
    <property type="match status" value="1"/>
</dbReference>
<dbReference type="InterPro" id="IPR020859">
    <property type="entry name" value="ROC"/>
</dbReference>
<evidence type="ECO:0000256" key="11">
    <source>
        <dbReference type="ARBA" id="ARBA00023043"/>
    </source>
</evidence>
<evidence type="ECO:0000256" key="3">
    <source>
        <dbReference type="ARBA" id="ARBA00012513"/>
    </source>
</evidence>
<dbReference type="GO" id="GO:0005524">
    <property type="term" value="F:ATP binding"/>
    <property type="evidence" value="ECO:0007669"/>
    <property type="project" value="UniProtKB-UniRule"/>
</dbReference>
<feature type="domain" description="Roc" evidence="18">
    <location>
        <begin position="1024"/>
        <end position="1241"/>
    </location>
</feature>
<dbReference type="GO" id="GO:0005525">
    <property type="term" value="F:GTP binding"/>
    <property type="evidence" value="ECO:0007669"/>
    <property type="project" value="UniProtKB-KW"/>
</dbReference>
<dbReference type="Pfam" id="PF12796">
    <property type="entry name" value="Ank_2"/>
    <property type="match status" value="2"/>
</dbReference>
<feature type="repeat" description="ANK" evidence="14">
    <location>
        <begin position="49"/>
        <end position="81"/>
    </location>
</feature>
<keyword evidence="11 14" id="KW-0040">ANK repeat</keyword>
<dbReference type="PANTHER" id="PTHR24198">
    <property type="entry name" value="ANKYRIN REPEAT AND PROTEIN KINASE DOMAIN-CONTAINING PROTEIN"/>
    <property type="match status" value="1"/>
</dbReference>
<dbReference type="PROSITE" id="PS50297">
    <property type="entry name" value="ANK_REP_REGION"/>
    <property type="match status" value="2"/>
</dbReference>
<keyword evidence="4" id="KW-0723">Serine/threonine-protein kinase</keyword>
<dbReference type="InterPro" id="IPR017441">
    <property type="entry name" value="Protein_kinase_ATP_BS"/>
</dbReference>
<dbReference type="Pfam" id="PF08477">
    <property type="entry name" value="Roc"/>
    <property type="match status" value="1"/>
</dbReference>
<evidence type="ECO:0000256" key="8">
    <source>
        <dbReference type="ARBA" id="ARBA00022741"/>
    </source>
</evidence>
<evidence type="ECO:0000259" key="18">
    <source>
        <dbReference type="PROSITE" id="PS51424"/>
    </source>
</evidence>
<dbReference type="SMART" id="SM00369">
    <property type="entry name" value="LRR_TYP"/>
    <property type="match status" value="7"/>
</dbReference>
<sequence>MDFESAEKSEEEDFPGRLLHQAALWDNVELLEDLLRGDQLSYINSQDAWGRTPLHAAATTENSQCLRVLLQSGANPNIACGTRGEVKTPLHVCSEYGFVSNVRLLLSYKASLIAKDIGGLTPYDIAENGGHSECAHLLKETADAWEQSRYTAHVALRDAVLAGDASLLRSLIAELGAEAEAIINMAPNGSNTLLFVACEMGSKEIVKLLVNHNADGRIHPVTRYSPLYISCFKGWTPIVDILLKKFSELVQQYTVEKWLPIHAACINGHIHIMEMLLKYPYPREICSTRRIGDWEYELPFDVNMKDVTGQNIIYMAALLGNYKMVDTILKFKVKATRIKSTNNEEESDNISTKSTETVSPTRKRISDGIQSIMSRLNLGINNASTSNDMNERMVSPWNIDDYCNNQSETALHTAVRQRHIEIATLLLAAGANPNLHMYPVDTNMKLNSQPNNRTEATTALVVACENRDIPMTDLLLKYDARDDDSKALSVAIKLNDESLMTKMLSIKAYADPEHKINKKAMNEKMPANFGSVTNFTYSNMFASTAVMVNWHNAHRCYLPHIKPQWLVDAALHINQKLKSNPRSQEIVLFAITRLDISNNSLVEIPPVVFQLQSLRYLNLAQNKIEKLPSSQDFELSKAHKRRSRYSFIRENGYCAPCLEELYLQDNRLESIPEEVFSLSSLTTLDVSNNKLSELPFQMWRSPKLKELNAAFNLLRELPAPSVENLEHYNDWSDSLVVSEQILHVEEEDSCSENCSQLSSLNLAHNQFTSIPVVLSCLAVNLTRLNMAYNSLRTMSYITSYPSSLKQLDLSHNKICVWPSLPQVQEGNLDSVEQAFISCYHQETGFKMSVNKLLSGRRQTLRSSVLNSVCTHRRHLRLENLRTLVLADNCVTRIQFSTDDDGVFSLHDSRDDLDDWEGSNTATALANPIVAKTRLMFPNLSMLDLSNNQLTEIPSNIYELNNLSVLNISGNADITELPPQMGLLSRLWNLNTKGCNLQEPLRSMIDSNKYKTMDVIGFLKSILEDARPYARMKLMIVGVQGIGKTSLLEQLRQEGTGSYKKKPVEHWAKRMGNKNINVKTSKGTNMSTVGVDIGDWVYEKKARNQSSHGPVVFRTWDFGGQREYYATHQYFLSKRSLYLVVWKIPDGQKGISEIFHWLVNIQARAPNSPVLIVGTHFDKMREQYPASRSEDLQQLIREKFVNIVDAEKCGLPRVLDTIEVSCKTRHNIKLLCNLIYDTVFSLRLPGSKELLLEQKVPASYLALEDLIGHIASERRQKNTDPVLNAQDYRTIVSNEMQSRFQRSFRDWAELHQATLFLHDNGVLLHYDDATLKDLYFLDPQWLCDMLAHVVTIREINPFARTGIMKLDDLKHVFKSSTLNLTDAQNYVVNLLNKFEVALTWDSRTLLIPSLLPSEEETTHARITSVKIPLRSRTWAVRGKKSPTVSAGPSIPANCEVNMAAEITSRCDPEASIRRLLIMTYFPSGFWSRLITKILADDSIIEIVRSFFIIPPEVLQNSHLSKLLDVKVEWVLWQTGMELRYSDIVIFRIKEVLQTVKTQPINYRDHKILVRQENVWSELELQSASLLEIFLPLENVVIKKPVIQSDETIGYEAIVLDPSPEYSTQLLALAVDHIDLLLEDWYPTLGTRFVHTSEGKFLITRLVPCPRCLTQPSGIVDDEPDEKAHWLPAPAQPSAEADEHVRRVRKSQESYTSDVDSGVGGESPASSRKPSVEGHSEPEAKTEKLQASYSWLVEECILASYDRKCVTCAVHGDISLAQIAPDTIFLDLGEKYLIRSTNITRGKLLGRGAFGFVFKASYKVRGTNEVISVAMKMLQPVQPGPNASQSAVIAYKGAQNKWDRDPLQYACKAYCTARQELNILLNLQHPNIVPLIGVCTKPLALVLDLAPGGALDQTLKHYRRSGAKFDAFTLQFIVLQTAKALEYLHQQHIIYRDLKSENVLVWYVPPPFYKARDSLPKVHIKLADYGISRLTLPSGTKGFGGTEGFMAPEIMRFNGEEEYTEKVDCFSFGMFIYELLTLHQPFENHESVKECILEGGRPSFTRKETLYPSYMLDLMVICWAQSPSDRPSASQIVSIASAPEFTHMQDVISLNHSSPIISSLSISLSQVMALGENSNAGDGMESQNESEYNGEVWLASSNARVDQLLNNDKRWLQYSSLNLPECPTALAIVSENYVWIGDVRGQIHAYTVVDCTHIFSYALATDYSDIGSVCKLIYLPHFNRVAVALTNGRIFLVRSDMLPTTSTMAEGSFVLTELGSSNVLHTMTVLYKSNYKCELWCGENSGNISIFTMNENSVVGHDVINHFASPLPNVEVLQMISSHSPFYYESRHAAVWSYIYPGCVVYAWEPKTRTILNKLDCSKLAPCSESIKSISIEEHLSPGRCQVTSLCVMENEIYIGTTWGCIVVAECESMRPITVFRPYEEEVSAILALPVKADCRPSLVTVGRGYRSLVDRYKNNKSSSKNVYLLNRTFAILWSTGFWAI</sequence>
<keyword evidence="8 15" id="KW-0547">Nucleotide-binding</keyword>
<evidence type="ECO:0000256" key="2">
    <source>
        <dbReference type="ARBA" id="ARBA00008171"/>
    </source>
</evidence>
<evidence type="ECO:0000256" key="16">
    <source>
        <dbReference type="SAM" id="MobiDB-lite"/>
    </source>
</evidence>
<dbReference type="PROSITE" id="PS50011">
    <property type="entry name" value="PROTEIN_KINASE_DOM"/>
    <property type="match status" value="1"/>
</dbReference>
<feature type="compositionally biased region" description="Basic and acidic residues" evidence="16">
    <location>
        <begin position="1728"/>
        <end position="1739"/>
    </location>
</feature>
<accession>A0AAN9U085</accession>
<evidence type="ECO:0000256" key="9">
    <source>
        <dbReference type="ARBA" id="ARBA00022777"/>
    </source>
</evidence>
<dbReference type="Gene3D" id="1.10.510.10">
    <property type="entry name" value="Transferase(Phosphotransferase) domain 1"/>
    <property type="match status" value="1"/>
</dbReference>
<dbReference type="GO" id="GO:0005737">
    <property type="term" value="C:cytoplasm"/>
    <property type="evidence" value="ECO:0007669"/>
    <property type="project" value="UniProtKB-ARBA"/>
</dbReference>
<keyword evidence="9" id="KW-0418">Kinase</keyword>
<dbReference type="FunFam" id="3.40.50.300:FF:001518">
    <property type="entry name" value="Leucine-rich repeat kinase, isoform C"/>
    <property type="match status" value="1"/>
</dbReference>
<comment type="catalytic activity">
    <reaction evidence="12">
        <text>L-threonyl-[protein] + ATP = O-phospho-L-threonyl-[protein] + ADP + H(+)</text>
        <dbReference type="Rhea" id="RHEA:46608"/>
        <dbReference type="Rhea" id="RHEA-COMP:11060"/>
        <dbReference type="Rhea" id="RHEA-COMP:11605"/>
        <dbReference type="ChEBI" id="CHEBI:15378"/>
        <dbReference type="ChEBI" id="CHEBI:30013"/>
        <dbReference type="ChEBI" id="CHEBI:30616"/>
        <dbReference type="ChEBI" id="CHEBI:61977"/>
        <dbReference type="ChEBI" id="CHEBI:456216"/>
        <dbReference type="EC" id="2.7.11.1"/>
    </reaction>
</comment>
<keyword evidence="7" id="KW-0677">Repeat</keyword>
<dbReference type="PROSITE" id="PS50088">
    <property type="entry name" value="ANK_REPEAT"/>
    <property type="match status" value="2"/>
</dbReference>
<dbReference type="Pfam" id="PF16095">
    <property type="entry name" value="COR-A"/>
    <property type="match status" value="1"/>
</dbReference>
<name>A0AAN9U085_9HEMI</name>
<evidence type="ECO:0000256" key="14">
    <source>
        <dbReference type="PROSITE-ProRule" id="PRU00023"/>
    </source>
</evidence>
<dbReference type="InterPro" id="IPR036770">
    <property type="entry name" value="Ankyrin_rpt-contain_sf"/>
</dbReference>
<comment type="catalytic activity">
    <reaction evidence="13">
        <text>L-seryl-[protein] + ATP = O-phospho-L-seryl-[protein] + ADP + H(+)</text>
        <dbReference type="Rhea" id="RHEA:17989"/>
        <dbReference type="Rhea" id="RHEA-COMP:9863"/>
        <dbReference type="Rhea" id="RHEA-COMP:11604"/>
        <dbReference type="ChEBI" id="CHEBI:15378"/>
        <dbReference type="ChEBI" id="CHEBI:29999"/>
        <dbReference type="ChEBI" id="CHEBI:30616"/>
        <dbReference type="ChEBI" id="CHEBI:83421"/>
        <dbReference type="ChEBI" id="CHEBI:456216"/>
        <dbReference type="EC" id="2.7.11.1"/>
    </reaction>
</comment>
<evidence type="ECO:0000313" key="20">
    <source>
        <dbReference type="Proteomes" id="UP001367676"/>
    </source>
</evidence>
<reference evidence="19 20" key="1">
    <citation type="submission" date="2024-03" db="EMBL/GenBank/DDBJ databases">
        <title>Adaptation during the transition from Ophiocordyceps entomopathogen to insect associate is accompanied by gene loss and intensified selection.</title>
        <authorList>
            <person name="Ward C.M."/>
            <person name="Onetto C.A."/>
            <person name="Borneman A.R."/>
        </authorList>
    </citation>
    <scope>NUCLEOTIDE SEQUENCE [LARGE SCALE GENOMIC DNA]</scope>
    <source>
        <strain evidence="19">AWRI1</strain>
        <tissue evidence="19">Single Adult Female</tissue>
    </source>
</reference>
<evidence type="ECO:0000256" key="1">
    <source>
        <dbReference type="ARBA" id="ARBA00001946"/>
    </source>
</evidence>
<feature type="binding site" evidence="15">
    <location>
        <position position="1830"/>
    </location>
    <ligand>
        <name>ATP</name>
        <dbReference type="ChEBI" id="CHEBI:30616"/>
    </ligand>
</feature>
<dbReference type="InterPro" id="IPR032675">
    <property type="entry name" value="LRR_dom_sf"/>
</dbReference>
<keyword evidence="20" id="KW-1185">Reference proteome</keyword>
<dbReference type="InterPro" id="IPR032171">
    <property type="entry name" value="COR-A"/>
</dbReference>
<dbReference type="PRINTS" id="PR00449">
    <property type="entry name" value="RASTRNSFRMNG"/>
</dbReference>
<gene>
    <name evidence="19" type="ORF">V9T40_006673</name>
</gene>
<evidence type="ECO:0000256" key="5">
    <source>
        <dbReference type="ARBA" id="ARBA00022614"/>
    </source>
</evidence>
<keyword evidence="5" id="KW-0433">Leucine-rich repeat</keyword>
<feature type="repeat" description="ANK" evidence="14">
    <location>
        <begin position="406"/>
        <end position="438"/>
    </location>
</feature>
<dbReference type="SUPFAM" id="SSF52540">
    <property type="entry name" value="P-loop containing nucleoside triphosphate hydrolases"/>
    <property type="match status" value="1"/>
</dbReference>
<organism evidence="19 20">
    <name type="scientific">Parthenolecanium corni</name>
    <dbReference type="NCBI Taxonomy" id="536013"/>
    <lineage>
        <taxon>Eukaryota</taxon>
        <taxon>Metazoa</taxon>
        <taxon>Ecdysozoa</taxon>
        <taxon>Arthropoda</taxon>
        <taxon>Hexapoda</taxon>
        <taxon>Insecta</taxon>
        <taxon>Pterygota</taxon>
        <taxon>Neoptera</taxon>
        <taxon>Paraneoptera</taxon>
        <taxon>Hemiptera</taxon>
        <taxon>Sternorrhyncha</taxon>
        <taxon>Coccoidea</taxon>
        <taxon>Coccidae</taxon>
        <taxon>Parthenolecanium</taxon>
    </lineage>
</organism>
<evidence type="ECO:0000256" key="6">
    <source>
        <dbReference type="ARBA" id="ARBA00022679"/>
    </source>
</evidence>
<evidence type="ECO:0000259" key="17">
    <source>
        <dbReference type="PROSITE" id="PS50011"/>
    </source>
</evidence>
<dbReference type="Pfam" id="PF00560">
    <property type="entry name" value="LRR_1"/>
    <property type="match status" value="1"/>
</dbReference>
<dbReference type="SUPFAM" id="SSF56112">
    <property type="entry name" value="Protein kinase-like (PK-like)"/>
    <property type="match status" value="1"/>
</dbReference>
<comment type="similarity">
    <text evidence="2">Belongs to the protein kinase superfamily. TKL Ser/Thr protein kinase family. ROCO subfamily.</text>
</comment>
<dbReference type="Gene3D" id="3.80.10.10">
    <property type="entry name" value="Ribonuclease Inhibitor"/>
    <property type="match status" value="3"/>
</dbReference>
<dbReference type="InterPro" id="IPR003591">
    <property type="entry name" value="Leu-rich_rpt_typical-subtyp"/>
</dbReference>
<dbReference type="FunFam" id="3.30.70.1390:FF:000004">
    <property type="entry name" value="Leucine-rich repeat kinase, isoform C"/>
    <property type="match status" value="1"/>
</dbReference>
<dbReference type="EMBL" id="JBBCAQ010000007">
    <property type="protein sequence ID" value="KAK7602699.1"/>
    <property type="molecule type" value="Genomic_DNA"/>
</dbReference>
<evidence type="ECO:0000256" key="7">
    <source>
        <dbReference type="ARBA" id="ARBA00022737"/>
    </source>
</evidence>
<dbReference type="Pfam" id="PF00069">
    <property type="entry name" value="Pkinase"/>
    <property type="match status" value="1"/>
</dbReference>
<dbReference type="SMART" id="SM00365">
    <property type="entry name" value="LRR_SD22"/>
    <property type="match status" value="6"/>
</dbReference>
<dbReference type="PROSITE" id="PS51450">
    <property type="entry name" value="LRR"/>
    <property type="match status" value="5"/>
</dbReference>
<evidence type="ECO:0000256" key="15">
    <source>
        <dbReference type="PROSITE-ProRule" id="PRU10141"/>
    </source>
</evidence>
<dbReference type="SMART" id="SM00220">
    <property type="entry name" value="S_TKc"/>
    <property type="match status" value="1"/>
</dbReference>
<dbReference type="GO" id="GO:0004674">
    <property type="term" value="F:protein serine/threonine kinase activity"/>
    <property type="evidence" value="ECO:0007669"/>
    <property type="project" value="UniProtKB-KW"/>
</dbReference>
<dbReference type="InterPro" id="IPR001611">
    <property type="entry name" value="Leu-rich_rpt"/>
</dbReference>
<dbReference type="Pfam" id="PF00023">
    <property type="entry name" value="Ank"/>
    <property type="match status" value="1"/>
</dbReference>
<dbReference type="InterPro" id="IPR027417">
    <property type="entry name" value="P-loop_NTPase"/>
</dbReference>
<feature type="region of interest" description="Disordered" evidence="16">
    <location>
        <begin position="1672"/>
        <end position="1739"/>
    </location>
</feature>
<dbReference type="Proteomes" id="UP001367676">
    <property type="component" value="Unassembled WGS sequence"/>
</dbReference>
<dbReference type="SUPFAM" id="SSF52058">
    <property type="entry name" value="L domain-like"/>
    <property type="match status" value="1"/>
</dbReference>
<dbReference type="Gene3D" id="3.30.70.1390">
    <property type="entry name" value="ROC domain from the Parkinson's disease-associated leucine-rich repeat kinase 2"/>
    <property type="match status" value="1"/>
</dbReference>
<dbReference type="Pfam" id="PF23748">
    <property type="entry name" value="Beta-prop_LRRK2"/>
    <property type="match status" value="1"/>
</dbReference>
<dbReference type="InterPro" id="IPR000719">
    <property type="entry name" value="Prot_kinase_dom"/>
</dbReference>
<keyword evidence="10 15" id="KW-0067">ATP-binding</keyword>
<dbReference type="SUPFAM" id="SSF48403">
    <property type="entry name" value="Ankyrin repeat"/>
    <property type="match status" value="1"/>
</dbReference>
<evidence type="ECO:0000256" key="4">
    <source>
        <dbReference type="ARBA" id="ARBA00022527"/>
    </source>
</evidence>
<dbReference type="Gene3D" id="1.25.40.20">
    <property type="entry name" value="Ankyrin repeat-containing domain"/>
    <property type="match status" value="3"/>
</dbReference>
<evidence type="ECO:0000256" key="13">
    <source>
        <dbReference type="ARBA" id="ARBA00048679"/>
    </source>
</evidence>
<dbReference type="GO" id="GO:0009966">
    <property type="term" value="P:regulation of signal transduction"/>
    <property type="evidence" value="ECO:0007669"/>
    <property type="project" value="UniProtKB-ARBA"/>
</dbReference>
<evidence type="ECO:0000313" key="19">
    <source>
        <dbReference type="EMBL" id="KAK7602699.1"/>
    </source>
</evidence>
<protein>
    <recommendedName>
        <fullName evidence="3">non-specific serine/threonine protein kinase</fullName>
        <ecNumber evidence="3">2.7.11.1</ecNumber>
    </recommendedName>
</protein>
<comment type="caution">
    <text evidence="19">The sequence shown here is derived from an EMBL/GenBank/DDBJ whole genome shotgun (WGS) entry which is preliminary data.</text>
</comment>
<dbReference type="Pfam" id="PF13855">
    <property type="entry name" value="LRR_8"/>
    <property type="match status" value="2"/>
</dbReference>
<evidence type="ECO:0000256" key="10">
    <source>
        <dbReference type="ARBA" id="ARBA00022840"/>
    </source>
</evidence>
<keyword evidence="6" id="KW-0808">Transferase</keyword>
<dbReference type="EC" id="2.7.11.1" evidence="3"/>
<dbReference type="FunFam" id="1.10.510.10:FF:000749">
    <property type="entry name" value="Leucine-rich repeat kinase, isoform C"/>
    <property type="match status" value="1"/>
</dbReference>
<dbReference type="SMART" id="SM00364">
    <property type="entry name" value="LRR_BAC"/>
    <property type="match status" value="9"/>
</dbReference>
<dbReference type="PROSITE" id="PS00107">
    <property type="entry name" value="PROTEIN_KINASE_ATP"/>
    <property type="match status" value="1"/>
</dbReference>
<dbReference type="InterPro" id="IPR036322">
    <property type="entry name" value="WD40_repeat_dom_sf"/>
</dbReference>
<dbReference type="FunFam" id="3.30.200.20:FF:000803">
    <property type="entry name" value="Probable serine/threonine-protein kinase roco4"/>
    <property type="match status" value="1"/>
</dbReference>
<comment type="cofactor">
    <cofactor evidence="1">
        <name>Mg(2+)</name>
        <dbReference type="ChEBI" id="CHEBI:18420"/>
    </cofactor>
</comment>
<dbReference type="SUPFAM" id="SSF50978">
    <property type="entry name" value="WD40 repeat-like"/>
    <property type="match status" value="1"/>
</dbReference>
<proteinExistence type="inferred from homology"/>
<dbReference type="InterPro" id="IPR002110">
    <property type="entry name" value="Ankyrin_rpt"/>
</dbReference>
<dbReference type="Gene3D" id="3.40.50.300">
    <property type="entry name" value="P-loop containing nucleotide triphosphate hydrolases"/>
    <property type="match status" value="1"/>
</dbReference>
<dbReference type="SMART" id="SM00248">
    <property type="entry name" value="ANK"/>
    <property type="match status" value="8"/>
</dbReference>
<dbReference type="InterPro" id="IPR056602">
    <property type="entry name" value="Beta-prop_LRRK2"/>
</dbReference>